<keyword evidence="1" id="KW-0235">DNA replication</keyword>
<evidence type="ECO:0000313" key="5">
    <source>
        <dbReference type="Proteomes" id="UP001519460"/>
    </source>
</evidence>
<dbReference type="Gene3D" id="1.20.1060.10">
    <property type="entry name" value="Taq DNA Polymerase, Chain T, domain 4"/>
    <property type="match status" value="1"/>
</dbReference>
<reference evidence="4 5" key="1">
    <citation type="journal article" date="2023" name="Sci. Data">
        <title>Genome assembly of the Korean intertidal mud-creeper Batillaria attramentaria.</title>
        <authorList>
            <person name="Patra A.K."/>
            <person name="Ho P.T."/>
            <person name="Jun S."/>
            <person name="Lee S.J."/>
            <person name="Kim Y."/>
            <person name="Won Y.J."/>
        </authorList>
    </citation>
    <scope>NUCLEOTIDE SEQUENCE [LARGE SCALE GENOMIC DNA]</scope>
    <source>
        <strain evidence="4">Wonlab-2016</strain>
    </source>
</reference>
<dbReference type="GO" id="GO:0006260">
    <property type="term" value="P:DNA replication"/>
    <property type="evidence" value="ECO:0007669"/>
    <property type="project" value="UniProtKB-KW"/>
</dbReference>
<dbReference type="SUPFAM" id="SSF56672">
    <property type="entry name" value="DNA/RNA polymerases"/>
    <property type="match status" value="1"/>
</dbReference>
<evidence type="ECO:0000259" key="3">
    <source>
        <dbReference type="SMART" id="SM00482"/>
    </source>
</evidence>
<proteinExistence type="predicted"/>
<accession>A0ABD0JWS6</accession>
<feature type="domain" description="DNA-directed DNA polymerase family A palm" evidence="3">
    <location>
        <begin position="478"/>
        <end position="634"/>
    </location>
</feature>
<dbReference type="SMART" id="SM00482">
    <property type="entry name" value="POLAc"/>
    <property type="match status" value="1"/>
</dbReference>
<comment type="caution">
    <text evidence="4">The sequence shown here is derived from an EMBL/GenBank/DDBJ whole genome shotgun (WGS) entry which is preliminary data.</text>
</comment>
<evidence type="ECO:0000313" key="4">
    <source>
        <dbReference type="EMBL" id="KAK7479333.1"/>
    </source>
</evidence>
<dbReference type="InterPro" id="IPR001098">
    <property type="entry name" value="DNA-dir_DNA_pol_A_palm_dom"/>
</dbReference>
<dbReference type="InterPro" id="IPR002298">
    <property type="entry name" value="DNA_polymerase_A"/>
</dbReference>
<dbReference type="Gene3D" id="1.10.150.20">
    <property type="entry name" value="5' to 3' exonuclease, C-terminal subdomain"/>
    <property type="match status" value="1"/>
</dbReference>
<keyword evidence="5" id="KW-1185">Reference proteome</keyword>
<dbReference type="AlphaFoldDB" id="A0ABD0JWS6"/>
<dbReference type="PRINTS" id="PR00868">
    <property type="entry name" value="DNAPOLI"/>
</dbReference>
<protein>
    <recommendedName>
        <fullName evidence="3">DNA-directed DNA polymerase family A palm domain-containing protein</fullName>
    </recommendedName>
</protein>
<name>A0ABD0JWS6_9CAEN</name>
<sequence length="634" mass="71626">MKRCLRPQQNPPRFSDSGTCDEFLIMQRLEEKYSTVGRTSSVHKLFVAEGCSVSSDSAKTHYPVSARQKLTSSNDVEVMPVKDSSTTRIQKMLKTFEGESEKRQKTQQVCSASGDTTRTTPTLITEQDNSVITDVSGLSTAERSKLGEQMKAYRHTGWLLLFEDNSTSSNGSLLKPGTQPVKGLLFHADERTYLFPLVCEREILKWIRSTLASILRTDKISKVALNSKNLMVALLRDFAVGNQREASRWQFEDPAVAGWLLRPDNPPQTIQDLCDMTGLDLFTAAAERSYIVDPACGGLDYFRFVISGSLDAQLHVELVVVMERLRGQLMEQRLWQLFHCVEMPLTPLLAVMELQAITINVQAFVNFSDILKKKLERLECKAHELAGHPFSINSTQQLRQLLYEELCLDQKLPAHSKVTLTATTHHKSTSEPMLRQLMETHPLPAVILEHRQAIPKAPTVISDFEDNYIVGAESKTVEIYAREPYVCNEGNVFLAADFQQFSTLKVEQMSSCNSPASVVYSIMYGVGKDRLAEYLKVSPSKAKDIMDSFLVTFPAIQGFTRRCIDYAKRHGYTESILGRRRWVPKINHHTPQVRAQAERQAVNFCVQGGYHSAMHNIIPYTPHCNDRLLNRETL</sequence>
<evidence type="ECO:0000256" key="2">
    <source>
        <dbReference type="SAM" id="MobiDB-lite"/>
    </source>
</evidence>
<dbReference type="InterPro" id="IPR036397">
    <property type="entry name" value="RNaseH_sf"/>
</dbReference>
<dbReference type="InterPro" id="IPR043502">
    <property type="entry name" value="DNA/RNA_pol_sf"/>
</dbReference>
<dbReference type="GO" id="GO:0006281">
    <property type="term" value="P:DNA repair"/>
    <property type="evidence" value="ECO:0007669"/>
    <property type="project" value="UniProtKB-ARBA"/>
</dbReference>
<dbReference type="PANTHER" id="PTHR10133:SF27">
    <property type="entry name" value="DNA POLYMERASE NU"/>
    <property type="match status" value="1"/>
</dbReference>
<dbReference type="Proteomes" id="UP001519460">
    <property type="component" value="Unassembled WGS sequence"/>
</dbReference>
<dbReference type="Gene3D" id="3.30.420.10">
    <property type="entry name" value="Ribonuclease H-like superfamily/Ribonuclease H"/>
    <property type="match status" value="1"/>
</dbReference>
<organism evidence="4 5">
    <name type="scientific">Batillaria attramentaria</name>
    <dbReference type="NCBI Taxonomy" id="370345"/>
    <lineage>
        <taxon>Eukaryota</taxon>
        <taxon>Metazoa</taxon>
        <taxon>Spiralia</taxon>
        <taxon>Lophotrochozoa</taxon>
        <taxon>Mollusca</taxon>
        <taxon>Gastropoda</taxon>
        <taxon>Caenogastropoda</taxon>
        <taxon>Sorbeoconcha</taxon>
        <taxon>Cerithioidea</taxon>
        <taxon>Batillariidae</taxon>
        <taxon>Batillaria</taxon>
    </lineage>
</organism>
<dbReference type="Pfam" id="PF00476">
    <property type="entry name" value="DNA_pol_A"/>
    <property type="match status" value="2"/>
</dbReference>
<evidence type="ECO:0000256" key="1">
    <source>
        <dbReference type="ARBA" id="ARBA00022705"/>
    </source>
</evidence>
<feature type="compositionally biased region" description="Polar residues" evidence="2">
    <location>
        <begin position="106"/>
        <end position="120"/>
    </location>
</feature>
<feature type="region of interest" description="Disordered" evidence="2">
    <location>
        <begin position="97"/>
        <end position="120"/>
    </location>
</feature>
<gene>
    <name evidence="4" type="ORF">BaRGS_00029411</name>
</gene>
<dbReference type="EMBL" id="JACVVK020000305">
    <property type="protein sequence ID" value="KAK7479333.1"/>
    <property type="molecule type" value="Genomic_DNA"/>
</dbReference>
<dbReference type="PANTHER" id="PTHR10133">
    <property type="entry name" value="DNA POLYMERASE I"/>
    <property type="match status" value="1"/>
</dbReference>